<dbReference type="Gene3D" id="3.90.660.20">
    <property type="entry name" value="Protoporphyrinogen oxidase, mitochondrial, domain 2"/>
    <property type="match status" value="1"/>
</dbReference>
<keyword evidence="10 11" id="KW-0350">Heme biosynthesis</keyword>
<dbReference type="EC" id="1.3.3.15" evidence="5 11"/>
<evidence type="ECO:0000256" key="2">
    <source>
        <dbReference type="ARBA" id="ARBA00001974"/>
    </source>
</evidence>
<evidence type="ECO:0000313" key="14">
    <source>
        <dbReference type="EMBL" id="AZU61194.1"/>
    </source>
</evidence>
<keyword evidence="8 11" id="KW-0274">FAD</keyword>
<comment type="similarity">
    <text evidence="4 11">Belongs to the protoporphyrinogen/coproporphyrinogen oxidase family. Coproporphyrinogen III oxidase subfamily.</text>
</comment>
<proteinExistence type="inferred from homology"/>
<dbReference type="OrthoDB" id="9805195at2"/>
<comment type="subcellular location">
    <subcellularLocation>
        <location evidence="11">Cytoplasm</location>
    </subcellularLocation>
</comment>
<evidence type="ECO:0000256" key="3">
    <source>
        <dbReference type="ARBA" id="ARBA00004744"/>
    </source>
</evidence>
<keyword evidence="7 11" id="KW-0285">Flavoprotein</keyword>
<dbReference type="FunFam" id="1.10.3110.10:FF:000001">
    <property type="entry name" value="Protoporphyrinogen oxidase"/>
    <property type="match status" value="1"/>
</dbReference>
<evidence type="ECO:0000256" key="7">
    <source>
        <dbReference type="ARBA" id="ARBA00022630"/>
    </source>
</evidence>
<dbReference type="Pfam" id="PF01593">
    <property type="entry name" value="Amino_oxidase"/>
    <property type="match status" value="1"/>
</dbReference>
<dbReference type="SUPFAM" id="SSF51905">
    <property type="entry name" value="FAD/NAD(P)-binding domain"/>
    <property type="match status" value="1"/>
</dbReference>
<comment type="pathway">
    <text evidence="3 11">Porphyrin-containing compound metabolism; protoheme biosynthesis.</text>
</comment>
<dbReference type="Proteomes" id="UP000282892">
    <property type="component" value="Chromosome"/>
</dbReference>
<gene>
    <name evidence="14" type="ORF">CHR53_07940</name>
</gene>
<dbReference type="RefSeq" id="WP_066394712.1">
    <property type="nucleotide sequence ID" value="NZ_CP022572.1"/>
</dbReference>
<dbReference type="GO" id="GO:0006783">
    <property type="term" value="P:heme biosynthetic process"/>
    <property type="evidence" value="ECO:0007669"/>
    <property type="project" value="UniProtKB-UniRule"/>
</dbReference>
<keyword evidence="12" id="KW-0472">Membrane</keyword>
<organism evidence="14 15">
    <name type="scientific">Neobacillus mesonae</name>
    <dbReference type="NCBI Taxonomy" id="1193713"/>
    <lineage>
        <taxon>Bacteria</taxon>
        <taxon>Bacillati</taxon>
        <taxon>Bacillota</taxon>
        <taxon>Bacilli</taxon>
        <taxon>Bacillales</taxon>
        <taxon>Bacillaceae</taxon>
        <taxon>Neobacillus</taxon>
    </lineage>
</organism>
<evidence type="ECO:0000256" key="12">
    <source>
        <dbReference type="SAM" id="Phobius"/>
    </source>
</evidence>
<dbReference type="STRING" id="1193713.GCA_001636315_04028"/>
<keyword evidence="15" id="KW-1185">Reference proteome</keyword>
<dbReference type="InterPro" id="IPR002937">
    <property type="entry name" value="Amino_oxidase"/>
</dbReference>
<feature type="domain" description="Amine oxidase" evidence="13">
    <location>
        <begin position="16"/>
        <end position="466"/>
    </location>
</feature>
<evidence type="ECO:0000256" key="11">
    <source>
        <dbReference type="RuleBase" id="RU364052"/>
    </source>
</evidence>
<evidence type="ECO:0000256" key="10">
    <source>
        <dbReference type="ARBA" id="ARBA00023133"/>
    </source>
</evidence>
<evidence type="ECO:0000256" key="8">
    <source>
        <dbReference type="ARBA" id="ARBA00022827"/>
    </source>
</evidence>
<accession>A0A3Q9QVE1</accession>
<keyword evidence="9 11" id="KW-0560">Oxidoreductase</keyword>
<dbReference type="NCBIfam" id="TIGR00562">
    <property type="entry name" value="proto_IX_ox"/>
    <property type="match status" value="1"/>
</dbReference>
<dbReference type="AlphaFoldDB" id="A0A3Q9QVE1"/>
<dbReference type="EMBL" id="CP022572">
    <property type="protein sequence ID" value="AZU61194.1"/>
    <property type="molecule type" value="Genomic_DNA"/>
</dbReference>
<dbReference type="PANTHER" id="PTHR42923">
    <property type="entry name" value="PROTOPORPHYRINOGEN OXIDASE"/>
    <property type="match status" value="1"/>
</dbReference>
<dbReference type="Gene3D" id="1.10.3110.10">
    <property type="entry name" value="protoporphyrinogen ix oxidase, domain 3"/>
    <property type="match status" value="1"/>
</dbReference>
<comment type="catalytic activity">
    <reaction evidence="1">
        <text>coproporphyrinogen III + 3 O2 = coproporphyrin III + 3 H2O2</text>
        <dbReference type="Rhea" id="RHEA:43436"/>
        <dbReference type="ChEBI" id="CHEBI:15379"/>
        <dbReference type="ChEBI" id="CHEBI:16240"/>
        <dbReference type="ChEBI" id="CHEBI:57309"/>
        <dbReference type="ChEBI" id="CHEBI:131725"/>
        <dbReference type="EC" id="1.3.3.15"/>
    </reaction>
    <physiologicalReaction direction="left-to-right" evidence="1">
        <dbReference type="Rhea" id="RHEA:43437"/>
    </physiologicalReaction>
</comment>
<comment type="cofactor">
    <cofactor evidence="2 11">
        <name>FAD</name>
        <dbReference type="ChEBI" id="CHEBI:57692"/>
    </cofactor>
</comment>
<dbReference type="PANTHER" id="PTHR42923:SF3">
    <property type="entry name" value="PROTOPORPHYRINOGEN OXIDASE"/>
    <property type="match status" value="1"/>
</dbReference>
<sequence length="473" mass="52297">MAEEKQKVVIIGGGAAGLTAAYYLQKEIREKKMPIELKLIEASHRLGGKMQTVIRDGFTIERGPDSFLARKTSMIRLAQEVGMEGQLVHNSTGKSYVMVNEKLYSMPGGSIMGIPTEVGPFITTNLFSIPGKLRAAADFILPRSESGKDQSLGEFFRRRLGDEVVENLIEPLLSGIYAGDIDQMSLMATFPQFYEVEQKYRSLIIGMKKTKSAISKQPVSKPQSKGAFLTFKTGLQSFAEAIEAKLDSNMILKGHRVEKICRVNGHYEIYLNNGETIEADSIIAGTPHKVTQGMFSDYRFFDPLKSVPSTSVATVAMAFPEEAIKNDINGTGFVVSRRSDYSITACTWTHKKWVHSAPKGKVLLRCYVGRAGDETIVDLSDDQIIKIVLDDLKKTMDITMNPDFSVVSRWKNSMPQYTVGHKQRLASILEHMEAELPGVFLAGASYGGVGVPDCIDQGEAAVQNVLEYLKNNR</sequence>
<protein>
    <recommendedName>
        <fullName evidence="6 11">Coproporphyrinogen III oxidase</fullName>
        <ecNumber evidence="5 11">1.3.3.15</ecNumber>
    </recommendedName>
</protein>
<comment type="function">
    <text evidence="11">Involved in coproporphyrin-dependent heme b biosynthesis. Catalyzes the oxidation of coproporphyrinogen III to coproporphyrin III.</text>
</comment>
<evidence type="ECO:0000256" key="9">
    <source>
        <dbReference type="ARBA" id="ARBA00023002"/>
    </source>
</evidence>
<keyword evidence="11" id="KW-0963">Cytoplasm</keyword>
<evidence type="ECO:0000313" key="15">
    <source>
        <dbReference type="Proteomes" id="UP000282892"/>
    </source>
</evidence>
<dbReference type="SUPFAM" id="SSF54373">
    <property type="entry name" value="FAD-linked reductases, C-terminal domain"/>
    <property type="match status" value="1"/>
</dbReference>
<evidence type="ECO:0000256" key="4">
    <source>
        <dbReference type="ARBA" id="ARBA00008310"/>
    </source>
</evidence>
<dbReference type="GO" id="GO:0005737">
    <property type="term" value="C:cytoplasm"/>
    <property type="evidence" value="ECO:0007669"/>
    <property type="project" value="UniProtKB-SubCell"/>
</dbReference>
<evidence type="ECO:0000259" key="13">
    <source>
        <dbReference type="Pfam" id="PF01593"/>
    </source>
</evidence>
<keyword evidence="12" id="KW-0812">Transmembrane</keyword>
<keyword evidence="12" id="KW-1133">Transmembrane helix</keyword>
<evidence type="ECO:0000256" key="5">
    <source>
        <dbReference type="ARBA" id="ARBA00012402"/>
    </source>
</evidence>
<dbReference type="InterPro" id="IPR050464">
    <property type="entry name" value="Zeta_carotene_desat/Oxidored"/>
</dbReference>
<dbReference type="GO" id="GO:0004729">
    <property type="term" value="F:oxygen-dependent protoporphyrinogen oxidase activity"/>
    <property type="evidence" value="ECO:0007669"/>
    <property type="project" value="UniProtKB-UniRule"/>
</dbReference>
<dbReference type="InterPro" id="IPR036188">
    <property type="entry name" value="FAD/NAD-bd_sf"/>
</dbReference>
<dbReference type="InterPro" id="IPR004572">
    <property type="entry name" value="Protoporphyrinogen_oxidase"/>
</dbReference>
<dbReference type="NCBIfam" id="NF008845">
    <property type="entry name" value="PRK11883.1-5"/>
    <property type="match status" value="1"/>
</dbReference>
<reference evidence="14 15" key="1">
    <citation type="submission" date="2017-07" db="EMBL/GenBank/DDBJ databases">
        <title>The complete genome sequence of Bacillus mesonae strain H20-5, an efficient strain improving plant abiotic stress resistance.</title>
        <authorList>
            <person name="Kim S.Y."/>
            <person name="Song H."/>
            <person name="Sang M.K."/>
            <person name="Weon H.-Y."/>
            <person name="Song J."/>
        </authorList>
    </citation>
    <scope>NUCLEOTIDE SEQUENCE [LARGE SCALE GENOMIC DNA]</scope>
    <source>
        <strain evidence="14 15">H20-5</strain>
    </source>
</reference>
<dbReference type="UniPathway" id="UPA00252"/>
<feature type="transmembrane region" description="Helical" evidence="12">
    <location>
        <begin position="6"/>
        <end position="24"/>
    </location>
</feature>
<dbReference type="KEGG" id="nmk:CHR53_07940"/>
<evidence type="ECO:0000256" key="6">
    <source>
        <dbReference type="ARBA" id="ARBA00019046"/>
    </source>
</evidence>
<dbReference type="Gene3D" id="3.50.50.60">
    <property type="entry name" value="FAD/NAD(P)-binding domain"/>
    <property type="match status" value="1"/>
</dbReference>
<name>A0A3Q9QVE1_9BACI</name>
<evidence type="ECO:0000256" key="1">
    <source>
        <dbReference type="ARBA" id="ARBA00001755"/>
    </source>
</evidence>